<dbReference type="GO" id="GO:0030288">
    <property type="term" value="C:outer membrane-bounded periplasmic space"/>
    <property type="evidence" value="ECO:0007669"/>
    <property type="project" value="TreeGrafter"/>
</dbReference>
<dbReference type="InterPro" id="IPR006179">
    <property type="entry name" value="5_nucleotidase/apyrase"/>
</dbReference>
<accession>A0A1M4W416</accession>
<dbReference type="Pfam" id="PF02872">
    <property type="entry name" value="5_nucleotid_C"/>
    <property type="match status" value="1"/>
</dbReference>
<keyword evidence="4" id="KW-1185">Reference proteome</keyword>
<dbReference type="InterPro" id="IPR008334">
    <property type="entry name" value="5'-Nucleotdase_C"/>
</dbReference>
<dbReference type="GO" id="GO:0016787">
    <property type="term" value="F:hydrolase activity"/>
    <property type="evidence" value="ECO:0007669"/>
    <property type="project" value="InterPro"/>
</dbReference>
<dbReference type="AlphaFoldDB" id="A0A1M4W416"/>
<dbReference type="Gene3D" id="3.90.780.10">
    <property type="entry name" value="5'-Nucleotidase, C-terminal domain"/>
    <property type="match status" value="1"/>
</dbReference>
<organism evidence="3 4">
    <name type="scientific">Dysgonomonas macrotermitis</name>
    <dbReference type="NCBI Taxonomy" id="1346286"/>
    <lineage>
        <taxon>Bacteria</taxon>
        <taxon>Pseudomonadati</taxon>
        <taxon>Bacteroidota</taxon>
        <taxon>Bacteroidia</taxon>
        <taxon>Bacteroidales</taxon>
        <taxon>Dysgonomonadaceae</taxon>
        <taxon>Dysgonomonas</taxon>
    </lineage>
</organism>
<dbReference type="GO" id="GO:0009166">
    <property type="term" value="P:nucleotide catabolic process"/>
    <property type="evidence" value="ECO:0007669"/>
    <property type="project" value="InterPro"/>
</dbReference>
<dbReference type="RefSeq" id="WP_062176690.1">
    <property type="nucleotide sequence ID" value="NZ_BBXL01000002.1"/>
</dbReference>
<dbReference type="EMBL" id="FQUC01000002">
    <property type="protein sequence ID" value="SHE75692.1"/>
    <property type="molecule type" value="Genomic_DNA"/>
</dbReference>
<protein>
    <submittedName>
        <fullName evidence="3">5'-nucleotidase, C-terminal domain</fullName>
    </submittedName>
</protein>
<dbReference type="PANTHER" id="PTHR11575:SF24">
    <property type="entry name" value="5'-NUCLEOTIDASE"/>
    <property type="match status" value="1"/>
</dbReference>
<dbReference type="SUPFAM" id="SSF55816">
    <property type="entry name" value="5'-nucleotidase (syn. UDP-sugar hydrolase), C-terminal domain"/>
    <property type="match status" value="1"/>
</dbReference>
<evidence type="ECO:0000259" key="2">
    <source>
        <dbReference type="Pfam" id="PF02872"/>
    </source>
</evidence>
<feature type="chain" id="PRO_5009908036" evidence="1">
    <location>
        <begin position="24"/>
        <end position="249"/>
    </location>
</feature>
<dbReference type="Proteomes" id="UP000184480">
    <property type="component" value="Unassembled WGS sequence"/>
</dbReference>
<evidence type="ECO:0000256" key="1">
    <source>
        <dbReference type="SAM" id="SignalP"/>
    </source>
</evidence>
<feature type="domain" description="5'-Nucleotidase C-terminal" evidence="2">
    <location>
        <begin position="63"/>
        <end position="207"/>
    </location>
</feature>
<sequence>MKKIIGSALLLALCFSCSQQRYAVTDIQAQRYPLIAANYSNAPEMEKVVNKYKGMLDQEMGQVIGVSTQDMTYDRPESLLTNLTSDVMEAYGEKYTNGNCDLASVNVHGHRANLGKGNITVGNMFEIYSFENTLVLIKLKGSDLTEAFESYAKIGGAGISSSARLVIKDGKLISATVKGKPVDPDKIYTIVTLDYLADGNDGMDAFKKATETIEPGITLRDAMIDYVKQQTAAGKEITSVLDGRITVEK</sequence>
<feature type="signal peptide" evidence="1">
    <location>
        <begin position="1"/>
        <end position="23"/>
    </location>
</feature>
<name>A0A1M4W416_9BACT</name>
<proteinExistence type="predicted"/>
<evidence type="ECO:0000313" key="3">
    <source>
        <dbReference type="EMBL" id="SHE75692.1"/>
    </source>
</evidence>
<dbReference type="PANTHER" id="PTHR11575">
    <property type="entry name" value="5'-NUCLEOTIDASE-RELATED"/>
    <property type="match status" value="1"/>
</dbReference>
<reference evidence="4" key="1">
    <citation type="submission" date="2016-11" db="EMBL/GenBank/DDBJ databases">
        <authorList>
            <person name="Varghese N."/>
            <person name="Submissions S."/>
        </authorList>
    </citation>
    <scope>NUCLEOTIDE SEQUENCE [LARGE SCALE GENOMIC DNA]</scope>
    <source>
        <strain evidence="4">DSM 27370</strain>
    </source>
</reference>
<gene>
    <name evidence="3" type="ORF">SAMN05444362_102113</name>
</gene>
<dbReference type="PRINTS" id="PR01607">
    <property type="entry name" value="APYRASEFAMLY"/>
</dbReference>
<dbReference type="OrthoDB" id="4762412at2"/>
<keyword evidence="1" id="KW-0732">Signal</keyword>
<evidence type="ECO:0000313" key="4">
    <source>
        <dbReference type="Proteomes" id="UP000184480"/>
    </source>
</evidence>
<dbReference type="InterPro" id="IPR036907">
    <property type="entry name" value="5'-Nucleotdase_C_sf"/>
</dbReference>
<dbReference type="STRING" id="1346286.SAMN05444362_102113"/>